<feature type="transmembrane region" description="Helical" evidence="1">
    <location>
        <begin position="119"/>
        <end position="138"/>
    </location>
</feature>
<accession>A0ABP9UII2</accession>
<organism evidence="2 3">
    <name type="scientific">Haloferula sargassicola</name>
    <dbReference type="NCBI Taxonomy" id="490096"/>
    <lineage>
        <taxon>Bacteria</taxon>
        <taxon>Pseudomonadati</taxon>
        <taxon>Verrucomicrobiota</taxon>
        <taxon>Verrucomicrobiia</taxon>
        <taxon>Verrucomicrobiales</taxon>
        <taxon>Verrucomicrobiaceae</taxon>
        <taxon>Haloferula</taxon>
    </lineage>
</organism>
<name>A0ABP9UII2_9BACT</name>
<feature type="transmembrane region" description="Helical" evidence="1">
    <location>
        <begin position="383"/>
        <end position="409"/>
    </location>
</feature>
<feature type="transmembrane region" description="Helical" evidence="1">
    <location>
        <begin position="257"/>
        <end position="276"/>
    </location>
</feature>
<comment type="caution">
    <text evidence="2">The sequence shown here is derived from an EMBL/GenBank/DDBJ whole genome shotgun (WGS) entry which is preliminary data.</text>
</comment>
<proteinExistence type="predicted"/>
<dbReference type="EMBL" id="BAABRI010000002">
    <property type="protein sequence ID" value="GAA5481325.1"/>
    <property type="molecule type" value="Genomic_DNA"/>
</dbReference>
<feature type="transmembrane region" description="Helical" evidence="1">
    <location>
        <begin position="73"/>
        <end position="98"/>
    </location>
</feature>
<evidence type="ECO:0000313" key="3">
    <source>
        <dbReference type="Proteomes" id="UP001476282"/>
    </source>
</evidence>
<keyword evidence="1" id="KW-1133">Transmembrane helix</keyword>
<keyword evidence="1" id="KW-0812">Transmembrane</keyword>
<feature type="transmembrane region" description="Helical" evidence="1">
    <location>
        <begin position="32"/>
        <end position="53"/>
    </location>
</feature>
<feature type="transmembrane region" description="Helical" evidence="1">
    <location>
        <begin position="522"/>
        <end position="541"/>
    </location>
</feature>
<feature type="transmembrane region" description="Helical" evidence="1">
    <location>
        <begin position="455"/>
        <end position="475"/>
    </location>
</feature>
<evidence type="ECO:0000313" key="2">
    <source>
        <dbReference type="EMBL" id="GAA5481325.1"/>
    </source>
</evidence>
<protein>
    <recommendedName>
        <fullName evidence="4">ABC transporter permease</fullName>
    </recommendedName>
</protein>
<feature type="transmembrane region" description="Helical" evidence="1">
    <location>
        <begin position="339"/>
        <end position="362"/>
    </location>
</feature>
<sequence>MMSEETRAVRHPWWKVGSNPIFRRYCRSRLRLRGGGVSVLLAVMMAGFLFAMSRSINFHRFHLHPEDAEKGPLIPLLVLQGVILFILGTAQVAGGMTAERDEGTIDYQRLIPMSPLAKVMGYLFGLPVKEWAMFLATMPFTLWCVWFGKVDWGVMVKLYGVLLSSALLYHFTGLVTGTVVKNRRWAFLASIGLVVSLYTIIPQLAKLGLVTFRYMTIWPVLEESLPSLLPQVPASMVKATQRLLPTVKFFNLDFSEAWFTVFSQFGLMLTFLRMLCRRWGRAESHLLGKAWATGFFVWIQVLLLGTALPEIEPGNIFPSRGVSRLVPLVGESAPEKAEAVALVGVYGVFALLLLYLFAMMITPSSDRQREGWRRALKQGKTRLPMFGDPATGFGWMALMAAAGAFSWYVFTKSIVESAWYPGQVVPPAVGGYFAVVLLAAVLGFQALLETRGGRTVFLVSIFSGALPLMVGSVMGAIDDRLWPLAVWIMGVSPITLPVYAAGSVLQIAELPPLVARAVPKAFQFWTFVAGLNAAWLAWRLWQSRRAMAAEVLGASGDEEP</sequence>
<dbReference type="RefSeq" id="WP_353565474.1">
    <property type="nucleotide sequence ID" value="NZ_BAABRI010000002.1"/>
</dbReference>
<keyword evidence="1" id="KW-0472">Membrane</keyword>
<gene>
    <name evidence="2" type="ORF">Hsar01_00532</name>
</gene>
<feature type="transmembrane region" description="Helical" evidence="1">
    <location>
        <begin position="429"/>
        <end position="448"/>
    </location>
</feature>
<evidence type="ECO:0000256" key="1">
    <source>
        <dbReference type="SAM" id="Phobius"/>
    </source>
</evidence>
<reference evidence="2 3" key="1">
    <citation type="submission" date="2024-02" db="EMBL/GenBank/DDBJ databases">
        <title>Haloferula sargassicola NBRC 104335.</title>
        <authorList>
            <person name="Ichikawa N."/>
            <person name="Katano-Makiyama Y."/>
            <person name="Hidaka K."/>
        </authorList>
    </citation>
    <scope>NUCLEOTIDE SEQUENCE [LARGE SCALE GENOMIC DNA]</scope>
    <source>
        <strain evidence="2 3">NBRC 104335</strain>
    </source>
</reference>
<feature type="transmembrane region" description="Helical" evidence="1">
    <location>
        <begin position="158"/>
        <end position="180"/>
    </location>
</feature>
<evidence type="ECO:0008006" key="4">
    <source>
        <dbReference type="Google" id="ProtNLM"/>
    </source>
</evidence>
<feature type="transmembrane region" description="Helical" evidence="1">
    <location>
        <begin position="185"/>
        <end position="205"/>
    </location>
</feature>
<feature type="transmembrane region" description="Helical" evidence="1">
    <location>
        <begin position="288"/>
        <end position="308"/>
    </location>
</feature>
<dbReference type="Proteomes" id="UP001476282">
    <property type="component" value="Unassembled WGS sequence"/>
</dbReference>
<keyword evidence="3" id="KW-1185">Reference proteome</keyword>